<protein>
    <recommendedName>
        <fullName evidence="1">Putative pre-16S rRNA nuclease</fullName>
        <ecNumber evidence="1">3.1.-.-</ecNumber>
    </recommendedName>
</protein>
<sequence length="138" mass="15699">MVRIMALDVGDKRIGVALSDLMGWTAQGLETIERSNIKKDLQRIEEIINQHQVGKVVIGLPKNMNGTLGPQSEKVIEFTERLKKRINIECVFWDERLTTVAAERSLIEADMSRKKRKTVIDKVAATYILQNYLDSVSK</sequence>
<dbReference type="InterPro" id="IPR006641">
    <property type="entry name" value="YqgF/RNaseH-like_dom"/>
</dbReference>
<dbReference type="AlphaFoldDB" id="A0A0D8IDD3"/>
<accession>A0A0D8IDD3</accession>
<name>A0A0D8IDD3_9CLOT</name>
<dbReference type="SUPFAM" id="SSF53098">
    <property type="entry name" value="Ribonuclease H-like"/>
    <property type="match status" value="1"/>
</dbReference>
<dbReference type="SMART" id="SM00732">
    <property type="entry name" value="YqgFc"/>
    <property type="match status" value="1"/>
</dbReference>
<dbReference type="GO" id="GO:0000967">
    <property type="term" value="P:rRNA 5'-end processing"/>
    <property type="evidence" value="ECO:0007669"/>
    <property type="project" value="UniProtKB-UniRule"/>
</dbReference>
<dbReference type="Pfam" id="PF03652">
    <property type="entry name" value="RuvX"/>
    <property type="match status" value="1"/>
</dbReference>
<comment type="similarity">
    <text evidence="1">Belongs to the YqgF HJR family.</text>
</comment>
<keyword evidence="3" id="KW-1185">Reference proteome</keyword>
<dbReference type="Gene3D" id="3.30.420.140">
    <property type="entry name" value="YqgF/RNase H-like domain"/>
    <property type="match status" value="1"/>
</dbReference>
<keyword evidence="1" id="KW-0540">Nuclease</keyword>
<dbReference type="InterPro" id="IPR012337">
    <property type="entry name" value="RNaseH-like_sf"/>
</dbReference>
<dbReference type="HAMAP" id="MF_00651">
    <property type="entry name" value="Nuclease_YqgF"/>
    <property type="match status" value="1"/>
</dbReference>
<dbReference type="GO" id="GO:0016788">
    <property type="term" value="F:hydrolase activity, acting on ester bonds"/>
    <property type="evidence" value="ECO:0007669"/>
    <property type="project" value="UniProtKB-UniRule"/>
</dbReference>
<dbReference type="KEGG" id="cace:CACET_c17950"/>
<dbReference type="NCBIfam" id="TIGR00250">
    <property type="entry name" value="RNAse_H_YqgF"/>
    <property type="match status" value="1"/>
</dbReference>
<comment type="function">
    <text evidence="1">Could be a nuclease involved in processing of the 5'-end of pre-16S rRNA.</text>
</comment>
<organism evidence="2 3">
    <name type="scientific">Clostridium aceticum</name>
    <dbReference type="NCBI Taxonomy" id="84022"/>
    <lineage>
        <taxon>Bacteria</taxon>
        <taxon>Bacillati</taxon>
        <taxon>Bacillota</taxon>
        <taxon>Clostridia</taxon>
        <taxon>Eubacteriales</taxon>
        <taxon>Clostridiaceae</taxon>
        <taxon>Clostridium</taxon>
    </lineage>
</organism>
<keyword evidence="1 2" id="KW-0378">Hydrolase</keyword>
<keyword evidence="1" id="KW-0963">Cytoplasm</keyword>
<comment type="subcellular location">
    <subcellularLocation>
        <location evidence="1">Cytoplasm</location>
    </subcellularLocation>
</comment>
<keyword evidence="1" id="KW-0690">Ribosome biogenesis</keyword>
<dbReference type="GO" id="GO:0005829">
    <property type="term" value="C:cytosol"/>
    <property type="evidence" value="ECO:0007669"/>
    <property type="project" value="TreeGrafter"/>
</dbReference>
<reference evidence="2 3" key="1">
    <citation type="submission" date="2014-10" db="EMBL/GenBank/DDBJ databases">
        <title>Genome sequence of Clostridium aceticum DSM 1496.</title>
        <authorList>
            <person name="Poehlein A."/>
            <person name="Schiel-Bengelsdorf B."/>
            <person name="Gottschalk G."/>
            <person name="Duerre P."/>
            <person name="Daniel R."/>
        </authorList>
    </citation>
    <scope>NUCLEOTIDE SEQUENCE [LARGE SCALE GENOMIC DNA]</scope>
    <source>
        <strain evidence="2 3">DSM 1496</strain>
    </source>
</reference>
<dbReference type="EMBL" id="CP009687">
    <property type="protein sequence ID" value="AKL95243.1"/>
    <property type="molecule type" value="Genomic_DNA"/>
</dbReference>
<evidence type="ECO:0000313" key="2">
    <source>
        <dbReference type="EMBL" id="AKL95243.1"/>
    </source>
</evidence>
<dbReference type="PATRIC" id="fig|84022.5.peg.3252"/>
<proteinExistence type="inferred from homology"/>
<dbReference type="InterPro" id="IPR005227">
    <property type="entry name" value="YqgF"/>
</dbReference>
<dbReference type="PANTHER" id="PTHR33317:SF4">
    <property type="entry name" value="POLYNUCLEOTIDYL TRANSFERASE, RIBONUCLEASE H-LIKE SUPERFAMILY PROTEIN"/>
    <property type="match status" value="1"/>
</dbReference>
<dbReference type="GO" id="GO:0004518">
    <property type="term" value="F:nuclease activity"/>
    <property type="evidence" value="ECO:0007669"/>
    <property type="project" value="UniProtKB-KW"/>
</dbReference>
<dbReference type="OrthoDB" id="9796140at2"/>
<dbReference type="STRING" id="84022.CACET_c17950"/>
<evidence type="ECO:0000256" key="1">
    <source>
        <dbReference type="HAMAP-Rule" id="MF_00651"/>
    </source>
</evidence>
<dbReference type="RefSeq" id="WP_044823950.1">
    <property type="nucleotide sequence ID" value="NZ_CP009687.1"/>
</dbReference>
<dbReference type="Proteomes" id="UP000035704">
    <property type="component" value="Chromosome"/>
</dbReference>
<dbReference type="EC" id="3.1.-.-" evidence="1"/>
<dbReference type="InterPro" id="IPR037027">
    <property type="entry name" value="YqgF/RNaseH-like_dom_sf"/>
</dbReference>
<evidence type="ECO:0000313" key="3">
    <source>
        <dbReference type="Proteomes" id="UP000035704"/>
    </source>
</evidence>
<dbReference type="PANTHER" id="PTHR33317">
    <property type="entry name" value="POLYNUCLEOTIDYL TRANSFERASE, RIBONUCLEASE H-LIKE SUPERFAMILY PROTEIN"/>
    <property type="match status" value="1"/>
</dbReference>
<dbReference type="CDD" id="cd16964">
    <property type="entry name" value="YqgF"/>
    <property type="match status" value="1"/>
</dbReference>
<gene>
    <name evidence="2" type="ORF">CACET_c17950</name>
</gene>